<dbReference type="SUPFAM" id="SSF56801">
    <property type="entry name" value="Acetyl-CoA synthetase-like"/>
    <property type="match status" value="1"/>
</dbReference>
<dbReference type="Proteomes" id="UP000002668">
    <property type="component" value="Genome"/>
</dbReference>
<dbReference type="GO" id="GO:0006629">
    <property type="term" value="P:lipid metabolic process"/>
    <property type="evidence" value="ECO:0007669"/>
    <property type="project" value="InterPro"/>
</dbReference>
<dbReference type="STRING" id="985895.E5A9B0"/>
<evidence type="ECO:0000259" key="1">
    <source>
        <dbReference type="Pfam" id="PF00501"/>
    </source>
</evidence>
<dbReference type="GO" id="GO:0030729">
    <property type="term" value="F:acetoacetate-CoA ligase activity"/>
    <property type="evidence" value="ECO:0007669"/>
    <property type="project" value="InterPro"/>
</dbReference>
<accession>E5A9B0</accession>
<dbReference type="InterPro" id="IPR042099">
    <property type="entry name" value="ANL_N_sf"/>
</dbReference>
<dbReference type="PROSITE" id="PS00455">
    <property type="entry name" value="AMP_BINDING"/>
    <property type="match status" value="1"/>
</dbReference>
<dbReference type="PANTHER" id="PTHR42921:SF4">
    <property type="entry name" value="ACETOACETYL-COA SYNTHASE (AFU_ORTHOLOGUE AFUA_8G04770)"/>
    <property type="match status" value="1"/>
</dbReference>
<evidence type="ECO:0000313" key="2">
    <source>
        <dbReference type="EMBL" id="CBY00251.1"/>
    </source>
</evidence>
<dbReference type="OMA" id="FTRIPFH"/>
<dbReference type="VEuPathDB" id="FungiDB:LEMA_P013810.1"/>
<proteinExistence type="predicted"/>
<dbReference type="InterPro" id="IPR020845">
    <property type="entry name" value="AMP-binding_CS"/>
</dbReference>
<dbReference type="InterPro" id="IPR045851">
    <property type="entry name" value="AMP-bd_C_sf"/>
</dbReference>
<gene>
    <name evidence="2" type="ORF">LEMA_P013810.1</name>
</gene>
<dbReference type="Gene3D" id="3.30.300.30">
    <property type="match status" value="1"/>
</dbReference>
<dbReference type="EMBL" id="FP929138">
    <property type="protein sequence ID" value="CBY00251.1"/>
    <property type="molecule type" value="Genomic_DNA"/>
</dbReference>
<name>E5A9B0_LEPMJ</name>
<dbReference type="InterPro" id="IPR005914">
    <property type="entry name" value="Acac_CoA_synth"/>
</dbReference>
<dbReference type="NCBIfam" id="TIGR01217">
    <property type="entry name" value="ac_ac_CoA_syn"/>
    <property type="match status" value="1"/>
</dbReference>
<protein>
    <recommendedName>
        <fullName evidence="1">AMP-dependent synthetase/ligase domain-containing protein</fullName>
    </recommendedName>
</protein>
<dbReference type="Pfam" id="PF00501">
    <property type="entry name" value="AMP-binding"/>
    <property type="match status" value="1"/>
</dbReference>
<dbReference type="OrthoDB" id="10253869at2759"/>
<dbReference type="PANTHER" id="PTHR42921">
    <property type="entry name" value="ACETOACETYL-COA SYNTHETASE"/>
    <property type="match status" value="1"/>
</dbReference>
<sequence length="846" mass="95273">MTISTTGSVISTIVLSKTTRSIRHDQHHFQLETAMSSDHPIPRKLWQHADPKSTEMWRFMQRANQTRGLNMQASLSHSSFLSAVLGCDASKALVSQPLFITSSCGETSSLPLSALGHMSHQRLQMWWQWRILALMATWFLSTDCKTRVNRRDLVHLFAYQCSGRDGGSDSLTLWTQNFRELYEWSVGDNRTDFWQDMWSTNHPGTHFGYSYSWQIKVVDTSIPMDQIPHWFHGTYLNYAENILFSASTENPSIRVKKHKEDDKIALTEIREGNTEVRHLKWGELRRRVGLLANALRARGVKKGDRVAVIASTSFDTFITFMATVSLGGLFSSSSTDMGTKGILERLLQIKPRYVFVDDWTVYNGKTIDLRPKIKDIIEGMHGISEFQGVITQPRFPGKPADITGLPRTVTLEAFLDTAKGNVELNFERVAFRDPFLIVYSSGTTGTPKCIVHSVGGVLISVSKEGILHKEQGPDSIMLQYTTTGWIMYLASVQCLLFGSRSILYDGSPFQPSPETFLTILQEQRVTDFGTSPRFLHELQKRDIVPRNLYNLSALRSVCTTGMVLSDSQFEWFYDVGFPSSVKLANISGGTDLAGCFGIDCPIEPVYVGGCQGPCLGTKLEVYDSLIETGPGKAVPDGEPGELVATASFPNQPVFFWGDESGEKYQNAYYTRFPHVWTHGDFIQKHPITGQVLFLGRADGVLNPSGVRFGSAEIYSVIETYFPEIADSICVGQRRPQDNDESVMLFLKMNEGFEFTETLVEKVKTKISKERSRRHVPKYVFQTWDIPTTVNLKKVELPVKQIVSGKRIKASGTLANPESLKYYEQFAKVEEVLERLRNGKIHGRSRL</sequence>
<keyword evidence="3" id="KW-1185">Reference proteome</keyword>
<dbReference type="AlphaFoldDB" id="E5A9B0"/>
<evidence type="ECO:0000313" key="3">
    <source>
        <dbReference type="Proteomes" id="UP000002668"/>
    </source>
</evidence>
<dbReference type="HOGENOM" id="CLU_000022_3_3_1"/>
<dbReference type="eggNOG" id="KOG1175">
    <property type="taxonomic scope" value="Eukaryota"/>
</dbReference>
<dbReference type="Gene3D" id="3.40.50.12780">
    <property type="entry name" value="N-terminal domain of ligase-like"/>
    <property type="match status" value="1"/>
</dbReference>
<dbReference type="InParanoid" id="E5A9B0"/>
<organism evidence="3">
    <name type="scientific">Leptosphaeria maculans (strain JN3 / isolate v23.1.3 / race Av1-4-5-6-7-8)</name>
    <name type="common">Blackleg fungus</name>
    <name type="synonym">Phoma lingam</name>
    <dbReference type="NCBI Taxonomy" id="985895"/>
    <lineage>
        <taxon>Eukaryota</taxon>
        <taxon>Fungi</taxon>
        <taxon>Dikarya</taxon>
        <taxon>Ascomycota</taxon>
        <taxon>Pezizomycotina</taxon>
        <taxon>Dothideomycetes</taxon>
        <taxon>Pleosporomycetidae</taxon>
        <taxon>Pleosporales</taxon>
        <taxon>Pleosporineae</taxon>
        <taxon>Leptosphaeriaceae</taxon>
        <taxon>Plenodomus</taxon>
        <taxon>Plenodomus lingam/Leptosphaeria maculans species complex</taxon>
    </lineage>
</organism>
<feature type="domain" description="AMP-dependent synthetase/ligase" evidence="1">
    <location>
        <begin position="259"/>
        <end position="643"/>
    </location>
</feature>
<reference evidence="3" key="1">
    <citation type="journal article" date="2011" name="Nat. Commun.">
        <title>Effector diversification within compartments of the Leptosphaeria maculans genome affected by Repeat-Induced Point mutations.</title>
        <authorList>
            <person name="Rouxel T."/>
            <person name="Grandaubert J."/>
            <person name="Hane J.K."/>
            <person name="Hoede C."/>
            <person name="van de Wouw A.P."/>
            <person name="Couloux A."/>
            <person name="Dominguez V."/>
            <person name="Anthouard V."/>
            <person name="Bally P."/>
            <person name="Bourras S."/>
            <person name="Cozijnsen A.J."/>
            <person name="Ciuffetti L.M."/>
            <person name="Degrave A."/>
            <person name="Dilmaghani A."/>
            <person name="Duret L."/>
            <person name="Fudal I."/>
            <person name="Goodwin S.B."/>
            <person name="Gout L."/>
            <person name="Glaser N."/>
            <person name="Linglin J."/>
            <person name="Kema G.H.J."/>
            <person name="Lapalu N."/>
            <person name="Lawrence C.B."/>
            <person name="May K."/>
            <person name="Meyer M."/>
            <person name="Ollivier B."/>
            <person name="Poulain J."/>
            <person name="Schoch C.L."/>
            <person name="Simon A."/>
            <person name="Spatafora J.W."/>
            <person name="Stachowiak A."/>
            <person name="Turgeon B.G."/>
            <person name="Tyler B.M."/>
            <person name="Vincent D."/>
            <person name="Weissenbach J."/>
            <person name="Amselem J."/>
            <person name="Quesneville H."/>
            <person name="Oliver R.P."/>
            <person name="Wincker P."/>
            <person name="Balesdent M.-H."/>
            <person name="Howlett B.J."/>
        </authorList>
    </citation>
    <scope>NUCLEOTIDE SEQUENCE [LARGE SCALE GENOMIC DNA]</scope>
    <source>
        <strain evidence="3">JN3 / isolate v23.1.3 / race Av1-4-5-6-7-8</strain>
    </source>
</reference>
<dbReference type="InterPro" id="IPR000873">
    <property type="entry name" value="AMP-dep_synth/lig_dom"/>
</dbReference>